<dbReference type="RefSeq" id="WP_368375482.1">
    <property type="nucleotide sequence ID" value="NZ_JBFRYB010000001.1"/>
</dbReference>
<evidence type="ECO:0000256" key="6">
    <source>
        <dbReference type="ARBA" id="ARBA00020337"/>
    </source>
</evidence>
<protein>
    <recommendedName>
        <fullName evidence="6 7">6-phosphogluconolactonase</fullName>
        <shortName evidence="7">6PGL</shortName>
        <ecNumber evidence="5 7">3.1.1.31</ecNumber>
    </recommendedName>
</protein>
<evidence type="ECO:0000256" key="5">
    <source>
        <dbReference type="ARBA" id="ARBA00013198"/>
    </source>
</evidence>
<evidence type="ECO:0000256" key="7">
    <source>
        <dbReference type="RuleBase" id="RU365095"/>
    </source>
</evidence>
<dbReference type="CDD" id="cd01400">
    <property type="entry name" value="6PGL"/>
    <property type="match status" value="1"/>
</dbReference>
<dbReference type="Gene3D" id="3.40.50.1360">
    <property type="match status" value="1"/>
</dbReference>
<accession>A0ABV3TUX8</accession>
<dbReference type="InterPro" id="IPR039104">
    <property type="entry name" value="6PGL"/>
</dbReference>
<evidence type="ECO:0000256" key="4">
    <source>
        <dbReference type="ARBA" id="ARBA00010662"/>
    </source>
</evidence>
<comment type="catalytic activity">
    <reaction evidence="1 7">
        <text>6-phospho-D-glucono-1,5-lactone + H2O = 6-phospho-D-gluconate + H(+)</text>
        <dbReference type="Rhea" id="RHEA:12556"/>
        <dbReference type="ChEBI" id="CHEBI:15377"/>
        <dbReference type="ChEBI" id="CHEBI:15378"/>
        <dbReference type="ChEBI" id="CHEBI:57955"/>
        <dbReference type="ChEBI" id="CHEBI:58759"/>
        <dbReference type="EC" id="3.1.1.31"/>
    </reaction>
</comment>
<comment type="function">
    <text evidence="2 7">Hydrolysis of 6-phosphogluconolactone to 6-phosphogluconate.</text>
</comment>
<dbReference type="GO" id="GO:0017057">
    <property type="term" value="F:6-phosphogluconolactonase activity"/>
    <property type="evidence" value="ECO:0007669"/>
    <property type="project" value="UniProtKB-EC"/>
</dbReference>
<sequence length="231" mass="25418">MSNKPTLILLPNRDELDQLLSDNIAKTLNTAVHNHGQACMAVSGGSTPQKMLSLLGQASIDWPAIHTLLVDERWLPKDHTNSNEAMLRKTLLKGAAAACQYLPLKNSAETPDDGQYQLEEQLDTLAWPLSVVHLGMGDDGHTASWFHDSPEYPRLCAAHSQHCFAVHPGAAPYARITLSPNAVFSSEKIVIHITGKAKRDILENALGKYADYPISMVLHQQQVPVDIYWAP</sequence>
<dbReference type="InterPro" id="IPR006148">
    <property type="entry name" value="Glc/Gal-6P_isomerase"/>
</dbReference>
<evidence type="ECO:0000313" key="9">
    <source>
        <dbReference type="EMBL" id="MEX1665378.1"/>
    </source>
</evidence>
<dbReference type="PANTHER" id="PTHR11054:SF0">
    <property type="entry name" value="6-PHOSPHOGLUCONOLACTONASE"/>
    <property type="match status" value="1"/>
</dbReference>
<name>A0ABV3TUX8_9GAMM</name>
<dbReference type="InterPro" id="IPR005900">
    <property type="entry name" value="6-phosphogluconolactonase_DevB"/>
</dbReference>
<dbReference type="EC" id="3.1.1.31" evidence="5 7"/>
<evidence type="ECO:0000259" key="8">
    <source>
        <dbReference type="Pfam" id="PF01182"/>
    </source>
</evidence>
<feature type="domain" description="Glucosamine/galactosamine-6-phosphate isomerase" evidence="8">
    <location>
        <begin position="12"/>
        <end position="221"/>
    </location>
</feature>
<organism evidence="9 10">
    <name type="scientific">Zhongshania arctica</name>
    <dbReference type="NCBI Taxonomy" id="3238302"/>
    <lineage>
        <taxon>Bacteria</taxon>
        <taxon>Pseudomonadati</taxon>
        <taxon>Pseudomonadota</taxon>
        <taxon>Gammaproteobacteria</taxon>
        <taxon>Cellvibrionales</taxon>
        <taxon>Spongiibacteraceae</taxon>
        <taxon>Zhongshania</taxon>
    </lineage>
</organism>
<dbReference type="Proteomes" id="UP001557484">
    <property type="component" value="Unassembled WGS sequence"/>
</dbReference>
<comment type="similarity">
    <text evidence="4 7">Belongs to the glucosamine/galactosamine-6-phosphate isomerase family. 6-phosphogluconolactonase subfamily.</text>
</comment>
<proteinExistence type="inferred from homology"/>
<dbReference type="NCBIfam" id="TIGR01198">
    <property type="entry name" value="pgl"/>
    <property type="match status" value="1"/>
</dbReference>
<evidence type="ECO:0000313" key="10">
    <source>
        <dbReference type="Proteomes" id="UP001557484"/>
    </source>
</evidence>
<evidence type="ECO:0000256" key="1">
    <source>
        <dbReference type="ARBA" id="ARBA00000832"/>
    </source>
</evidence>
<dbReference type="PANTHER" id="PTHR11054">
    <property type="entry name" value="6-PHOSPHOGLUCONOLACTONASE"/>
    <property type="match status" value="1"/>
</dbReference>
<comment type="pathway">
    <text evidence="3 7">Carbohydrate degradation; pentose phosphate pathway; D-ribulose 5-phosphate from D-glucose 6-phosphate (oxidative stage): step 2/3.</text>
</comment>
<comment type="caution">
    <text evidence="9">The sequence shown here is derived from an EMBL/GenBank/DDBJ whole genome shotgun (WGS) entry which is preliminary data.</text>
</comment>
<keyword evidence="7 9" id="KW-0378">Hydrolase</keyword>
<keyword evidence="10" id="KW-1185">Reference proteome</keyword>
<reference evidence="9 10" key="1">
    <citation type="journal article" date="2011" name="Int. J. Syst. Evol. Microbiol.">
        <title>Zhongshania antarctica gen. nov., sp. nov. and Zhongshania guokunii sp. nov., gammaproteobacteria respectively isolated from coastal attached (fast) ice and surface seawater of the Antarctic.</title>
        <authorList>
            <person name="Li H.J."/>
            <person name="Zhang X.Y."/>
            <person name="Chen C.X."/>
            <person name="Zhang Y.J."/>
            <person name="Gao Z.M."/>
            <person name="Yu Y."/>
            <person name="Chen X.L."/>
            <person name="Chen B."/>
            <person name="Zhang Y.Z."/>
        </authorList>
    </citation>
    <scope>NUCLEOTIDE SEQUENCE [LARGE SCALE GENOMIC DNA]</scope>
    <source>
        <strain evidence="9 10">R06B22</strain>
    </source>
</reference>
<dbReference type="EMBL" id="JBFRYB010000001">
    <property type="protein sequence ID" value="MEX1665378.1"/>
    <property type="molecule type" value="Genomic_DNA"/>
</dbReference>
<evidence type="ECO:0000256" key="3">
    <source>
        <dbReference type="ARBA" id="ARBA00004961"/>
    </source>
</evidence>
<evidence type="ECO:0000256" key="2">
    <source>
        <dbReference type="ARBA" id="ARBA00002681"/>
    </source>
</evidence>
<gene>
    <name evidence="7 9" type="primary">pgl</name>
    <name evidence="9" type="ORF">AB4875_07740</name>
</gene>
<dbReference type="SUPFAM" id="SSF100950">
    <property type="entry name" value="NagB/RpiA/CoA transferase-like"/>
    <property type="match status" value="1"/>
</dbReference>
<dbReference type="InterPro" id="IPR037171">
    <property type="entry name" value="NagB/RpiA_transferase-like"/>
</dbReference>
<dbReference type="Pfam" id="PF01182">
    <property type="entry name" value="Glucosamine_iso"/>
    <property type="match status" value="1"/>
</dbReference>